<keyword evidence="1" id="KW-0902">Two-component regulatory system</keyword>
<dbReference type="InterPro" id="IPR008207">
    <property type="entry name" value="Sig_transdc_His_kin_Hpt_dom"/>
</dbReference>
<evidence type="ECO:0000313" key="4">
    <source>
        <dbReference type="EMBL" id="SEF88923.1"/>
    </source>
</evidence>
<dbReference type="OrthoDB" id="7867809at2"/>
<dbReference type="Proteomes" id="UP000236742">
    <property type="component" value="Unassembled WGS sequence"/>
</dbReference>
<reference evidence="4 5" key="1">
    <citation type="submission" date="2016-10" db="EMBL/GenBank/DDBJ databases">
        <authorList>
            <person name="de Groot N.N."/>
        </authorList>
    </citation>
    <scope>NUCLEOTIDE SEQUENCE [LARGE SCALE GENOMIC DNA]</scope>
    <source>
        <strain evidence="4 5">DSM 23413</strain>
    </source>
</reference>
<dbReference type="PROSITE" id="PS50894">
    <property type="entry name" value="HPT"/>
    <property type="match status" value="1"/>
</dbReference>
<dbReference type="AlphaFoldDB" id="A0A1H5VP08"/>
<dbReference type="GO" id="GO:0004672">
    <property type="term" value="F:protein kinase activity"/>
    <property type="evidence" value="ECO:0007669"/>
    <property type="project" value="UniProtKB-ARBA"/>
</dbReference>
<dbReference type="InterPro" id="IPR036641">
    <property type="entry name" value="HPT_dom_sf"/>
</dbReference>
<evidence type="ECO:0000313" key="5">
    <source>
        <dbReference type="Proteomes" id="UP000236742"/>
    </source>
</evidence>
<keyword evidence="2" id="KW-0597">Phosphoprotein</keyword>
<feature type="modified residue" description="Phosphohistidine" evidence="2">
    <location>
        <position position="49"/>
    </location>
</feature>
<feature type="domain" description="HPt" evidence="3">
    <location>
        <begin position="8"/>
        <end position="106"/>
    </location>
</feature>
<dbReference type="RefSeq" id="WP_104007829.1">
    <property type="nucleotide sequence ID" value="NZ_FNVD01000006.1"/>
</dbReference>
<dbReference type="EMBL" id="FNVD01000006">
    <property type="protein sequence ID" value="SEF88923.1"/>
    <property type="molecule type" value="Genomic_DNA"/>
</dbReference>
<organism evidence="4 5">
    <name type="scientific">Jhaorihella thermophila</name>
    <dbReference type="NCBI Taxonomy" id="488547"/>
    <lineage>
        <taxon>Bacteria</taxon>
        <taxon>Pseudomonadati</taxon>
        <taxon>Pseudomonadota</taxon>
        <taxon>Alphaproteobacteria</taxon>
        <taxon>Rhodobacterales</taxon>
        <taxon>Paracoccaceae</taxon>
        <taxon>Jhaorihella</taxon>
    </lineage>
</organism>
<proteinExistence type="predicted"/>
<sequence>MIEWSRVNELREEVGESDFKEVVDLFLEEVSEALDRLSSSQGSAEEHLHFLKGCALSLGFETLAQLCERYERQAAGAQPVDVSAIVACFDRSRSEFLSGLSRDTAA</sequence>
<dbReference type="SUPFAM" id="SSF47226">
    <property type="entry name" value="Histidine-containing phosphotransfer domain, HPT domain"/>
    <property type="match status" value="1"/>
</dbReference>
<accession>A0A1H5VP08</accession>
<evidence type="ECO:0000256" key="1">
    <source>
        <dbReference type="ARBA" id="ARBA00023012"/>
    </source>
</evidence>
<protein>
    <submittedName>
        <fullName evidence="4">Hpt domain-containing protein</fullName>
    </submittedName>
</protein>
<dbReference type="GO" id="GO:0000160">
    <property type="term" value="P:phosphorelay signal transduction system"/>
    <property type="evidence" value="ECO:0007669"/>
    <property type="project" value="UniProtKB-KW"/>
</dbReference>
<dbReference type="Pfam" id="PF01627">
    <property type="entry name" value="Hpt"/>
    <property type="match status" value="1"/>
</dbReference>
<name>A0A1H5VP08_9RHOB</name>
<evidence type="ECO:0000256" key="2">
    <source>
        <dbReference type="PROSITE-ProRule" id="PRU00110"/>
    </source>
</evidence>
<dbReference type="Gene3D" id="1.20.120.160">
    <property type="entry name" value="HPT domain"/>
    <property type="match status" value="1"/>
</dbReference>
<evidence type="ECO:0000259" key="3">
    <source>
        <dbReference type="PROSITE" id="PS50894"/>
    </source>
</evidence>
<keyword evidence="5" id="KW-1185">Reference proteome</keyword>
<gene>
    <name evidence="4" type="ORF">SAMN05421751_106147</name>
</gene>